<keyword evidence="2 5" id="KW-0378">Hydrolase</keyword>
<proteinExistence type="inferred from homology"/>
<dbReference type="Pfam" id="PF07859">
    <property type="entry name" value="Abhydrolase_3"/>
    <property type="match status" value="1"/>
</dbReference>
<gene>
    <name evidence="5" type="ORF">ABC974_20605</name>
</gene>
<evidence type="ECO:0000259" key="4">
    <source>
        <dbReference type="Pfam" id="PF07859"/>
    </source>
</evidence>
<dbReference type="PANTHER" id="PTHR48081:SF30">
    <property type="entry name" value="ACETYL-HYDROLASE LIPR-RELATED"/>
    <property type="match status" value="1"/>
</dbReference>
<evidence type="ECO:0000313" key="5">
    <source>
        <dbReference type="EMBL" id="MEN2792042.1"/>
    </source>
</evidence>
<feature type="domain" description="Alpha/beta hydrolase fold-3" evidence="4">
    <location>
        <begin position="131"/>
        <end position="342"/>
    </location>
</feature>
<keyword evidence="6" id="KW-1185">Reference proteome</keyword>
<reference evidence="5 6" key="1">
    <citation type="submission" date="2024-05" db="EMBL/GenBank/DDBJ databases">
        <authorList>
            <person name="Liu Q."/>
            <person name="Xin Y.-H."/>
        </authorList>
    </citation>
    <scope>NUCLEOTIDE SEQUENCE [LARGE SCALE GENOMIC DNA]</scope>
    <source>
        <strain evidence="5 6">CGMCC 1.10181</strain>
    </source>
</reference>
<dbReference type="Proteomes" id="UP001419910">
    <property type="component" value="Unassembled WGS sequence"/>
</dbReference>
<comment type="caution">
    <text evidence="5">The sequence shown here is derived from an EMBL/GenBank/DDBJ whole genome shotgun (WGS) entry which is preliminary data.</text>
</comment>
<dbReference type="PANTHER" id="PTHR48081">
    <property type="entry name" value="AB HYDROLASE SUPERFAMILY PROTEIN C4A8.06C"/>
    <property type="match status" value="1"/>
</dbReference>
<dbReference type="InterPro" id="IPR050300">
    <property type="entry name" value="GDXG_lipolytic_enzyme"/>
</dbReference>
<comment type="similarity">
    <text evidence="1">Belongs to the 'GDXG' lipolytic enzyme family.</text>
</comment>
<evidence type="ECO:0000256" key="3">
    <source>
        <dbReference type="SAM" id="SignalP"/>
    </source>
</evidence>
<dbReference type="SUPFAM" id="SSF53474">
    <property type="entry name" value="alpha/beta-Hydrolases"/>
    <property type="match status" value="1"/>
</dbReference>
<dbReference type="InterPro" id="IPR029058">
    <property type="entry name" value="AB_hydrolase_fold"/>
</dbReference>
<protein>
    <submittedName>
        <fullName evidence="5">Alpha/beta hydrolase</fullName>
    </submittedName>
</protein>
<evidence type="ECO:0000313" key="6">
    <source>
        <dbReference type="Proteomes" id="UP001419910"/>
    </source>
</evidence>
<dbReference type="RefSeq" id="WP_343890107.1">
    <property type="nucleotide sequence ID" value="NZ_BAAAEH010000029.1"/>
</dbReference>
<feature type="chain" id="PRO_5045963539" evidence="3">
    <location>
        <begin position="28"/>
        <end position="367"/>
    </location>
</feature>
<keyword evidence="3" id="KW-0732">Signal</keyword>
<dbReference type="Gene3D" id="3.40.50.1820">
    <property type="entry name" value="alpha/beta hydrolase"/>
    <property type="match status" value="1"/>
</dbReference>
<dbReference type="EMBL" id="JBDIME010000023">
    <property type="protein sequence ID" value="MEN2792042.1"/>
    <property type="molecule type" value="Genomic_DNA"/>
</dbReference>
<evidence type="ECO:0000256" key="1">
    <source>
        <dbReference type="ARBA" id="ARBA00010515"/>
    </source>
</evidence>
<dbReference type="InterPro" id="IPR013094">
    <property type="entry name" value="AB_hydrolase_3"/>
</dbReference>
<accession>A0ABU9Y8B3</accession>
<feature type="signal peptide" evidence="3">
    <location>
        <begin position="1"/>
        <end position="27"/>
    </location>
</feature>
<dbReference type="GO" id="GO:0016787">
    <property type="term" value="F:hydrolase activity"/>
    <property type="evidence" value="ECO:0007669"/>
    <property type="project" value="UniProtKB-KW"/>
</dbReference>
<organism evidence="5 6">
    <name type="scientific">Sphingomonas oligophenolica</name>
    <dbReference type="NCBI Taxonomy" id="301154"/>
    <lineage>
        <taxon>Bacteria</taxon>
        <taxon>Pseudomonadati</taxon>
        <taxon>Pseudomonadota</taxon>
        <taxon>Alphaproteobacteria</taxon>
        <taxon>Sphingomonadales</taxon>
        <taxon>Sphingomonadaceae</taxon>
        <taxon>Sphingomonas</taxon>
    </lineage>
</organism>
<name>A0ABU9Y8B3_9SPHN</name>
<evidence type="ECO:0000256" key="2">
    <source>
        <dbReference type="ARBA" id="ARBA00022801"/>
    </source>
</evidence>
<sequence length="367" mass="39497">MRAGLFERIGGALLAVLAVLTMSQPLAAQADRPAQIKVDEQGTVQVPAMTVPVSSMLSPEARVYVADHLHQMQQPALLQQKNGVPVFMEPYLARQNALFAHKRVEAQIGGVHVYDYAPAAGIAPDNRNRVLINLHGGGFSGCFPGCAELESIPLTTLGRIRVVSVDYREGPEHRFPAASEDVAAVYRALLKRYPARNIGIYGCSAGGMLTGMATAWFQVHGLPRPGAIGIFCAGTTMSGFGFGGDADFVTAPLGEARAAPAWPPADPGTASRLPYFAGTDPKDPLVSPGSSDSVIRRFPPTLIITASRGFEFSAAVHAHSQMVRLGVDADLHVWEGLFHGFFYNADVPESRESYDVMLRFFDRHLGR</sequence>